<comment type="subcellular location">
    <subcellularLocation>
        <location evidence="1">Secreted</location>
    </subcellularLocation>
</comment>
<keyword evidence="4" id="KW-1185">Reference proteome</keyword>
<dbReference type="InterPro" id="IPR050557">
    <property type="entry name" value="RTX_toxin/Mannuronan_C5-epim"/>
</dbReference>
<dbReference type="InterPro" id="IPR001343">
    <property type="entry name" value="Hemolysn_Ca-bd"/>
</dbReference>
<evidence type="ECO:0000313" key="3">
    <source>
        <dbReference type="EMBL" id="RAH98392.1"/>
    </source>
</evidence>
<accession>A0A8B2NSN3</accession>
<dbReference type="GO" id="GO:0005509">
    <property type="term" value="F:calcium ion binding"/>
    <property type="evidence" value="ECO:0007669"/>
    <property type="project" value="InterPro"/>
</dbReference>
<dbReference type="PANTHER" id="PTHR38340">
    <property type="entry name" value="S-LAYER PROTEIN"/>
    <property type="match status" value="1"/>
</dbReference>
<dbReference type="EMBL" id="QHHQ01000007">
    <property type="protein sequence ID" value="RAH98392.1"/>
    <property type="molecule type" value="Genomic_DNA"/>
</dbReference>
<dbReference type="PROSITE" id="PS00330">
    <property type="entry name" value="HEMOLYSIN_CALCIUM"/>
    <property type="match status" value="2"/>
</dbReference>
<keyword evidence="2" id="KW-0964">Secreted</keyword>
<dbReference type="SUPFAM" id="SSF51120">
    <property type="entry name" value="beta-Roll"/>
    <property type="match status" value="1"/>
</dbReference>
<dbReference type="Gene3D" id="2.150.10.10">
    <property type="entry name" value="Serralysin-like metalloprotease, C-terminal"/>
    <property type="match status" value="1"/>
</dbReference>
<evidence type="ECO:0000256" key="2">
    <source>
        <dbReference type="ARBA" id="ARBA00022525"/>
    </source>
</evidence>
<protein>
    <recommendedName>
        <fullName evidence="5">Hemolysin type calcium-binding protein</fullName>
    </recommendedName>
</protein>
<evidence type="ECO:0000313" key="4">
    <source>
        <dbReference type="Proteomes" id="UP000249590"/>
    </source>
</evidence>
<organism evidence="3 4">
    <name type="scientific">Acuticoccus sediminis</name>
    <dbReference type="NCBI Taxonomy" id="2184697"/>
    <lineage>
        <taxon>Bacteria</taxon>
        <taxon>Pseudomonadati</taxon>
        <taxon>Pseudomonadota</taxon>
        <taxon>Alphaproteobacteria</taxon>
        <taxon>Hyphomicrobiales</taxon>
        <taxon>Amorphaceae</taxon>
        <taxon>Acuticoccus</taxon>
    </lineage>
</organism>
<name>A0A8B2NSN3_9HYPH</name>
<dbReference type="AlphaFoldDB" id="A0A8B2NSN3"/>
<gene>
    <name evidence="3" type="ORF">DLJ53_27235</name>
</gene>
<proteinExistence type="predicted"/>
<dbReference type="Proteomes" id="UP000249590">
    <property type="component" value="Unassembled WGS sequence"/>
</dbReference>
<dbReference type="PRINTS" id="PR00313">
    <property type="entry name" value="CABNDNGRPT"/>
</dbReference>
<dbReference type="GO" id="GO:0005576">
    <property type="term" value="C:extracellular region"/>
    <property type="evidence" value="ECO:0007669"/>
    <property type="project" value="UniProtKB-SubCell"/>
</dbReference>
<comment type="caution">
    <text evidence="3">The sequence shown here is derived from an EMBL/GenBank/DDBJ whole genome shotgun (WGS) entry which is preliminary data.</text>
</comment>
<dbReference type="Pfam" id="PF00353">
    <property type="entry name" value="HemolysinCabind"/>
    <property type="match status" value="1"/>
</dbReference>
<dbReference type="InterPro" id="IPR011049">
    <property type="entry name" value="Serralysin-like_metalloprot_C"/>
</dbReference>
<dbReference type="InterPro" id="IPR018511">
    <property type="entry name" value="Hemolysin-typ_Ca-bd_CS"/>
</dbReference>
<evidence type="ECO:0008006" key="5">
    <source>
        <dbReference type="Google" id="ProtNLM"/>
    </source>
</evidence>
<reference evidence="3 4" key="1">
    <citation type="submission" date="2018-05" db="EMBL/GenBank/DDBJ databases">
        <title>Acuticoccus sediminis sp. nov., isolated from deep-sea sediment of Indian Ocean.</title>
        <authorList>
            <person name="Liu X."/>
            <person name="Lai Q."/>
            <person name="Du Y."/>
            <person name="Sun F."/>
            <person name="Zhang X."/>
            <person name="Wang S."/>
            <person name="Shao Z."/>
        </authorList>
    </citation>
    <scope>NUCLEOTIDE SEQUENCE [LARGE SCALE GENOMIC DNA]</scope>
    <source>
        <strain evidence="3 4">PTG4-2</strain>
    </source>
</reference>
<dbReference type="PANTHER" id="PTHR38340:SF1">
    <property type="entry name" value="S-LAYER PROTEIN"/>
    <property type="match status" value="1"/>
</dbReference>
<sequence>MSGYFPREFAMLLGLDITVELFKDDPDNVVAGPFPSTVTSGVEFPNVGAVGSLDIADSTATYTVIEDESGNFDDGPFNGGILNIPEFESPKGLTLNDVSIITGRTTLDVSESDAYVTKSSLFLDLSGIEYAPGDSVSVRLGFNIAGTGDADELKGDFGNDRLFGMKGDDDLFGDIGDDVLVGGLGDDVLDGGRGNDRLFGDEGSDTFVFRDQGVDRILDWETGVDTILVETGATSFDDFDLYQRANGVAIADDNARMFVAGVTVDEVDASWFAF</sequence>
<evidence type="ECO:0000256" key="1">
    <source>
        <dbReference type="ARBA" id="ARBA00004613"/>
    </source>
</evidence>